<evidence type="ECO:0000256" key="2">
    <source>
        <dbReference type="ARBA" id="ARBA00004397"/>
    </source>
</evidence>
<dbReference type="InterPro" id="IPR029006">
    <property type="entry name" value="ADF-H/Gelsolin-like_dom_sf"/>
</dbReference>
<feature type="region of interest" description="Disordered" evidence="7">
    <location>
        <begin position="280"/>
        <end position="457"/>
    </location>
</feature>
<dbReference type="SUPFAM" id="SSF53300">
    <property type="entry name" value="vWA-like"/>
    <property type="match status" value="1"/>
</dbReference>
<keyword evidence="8" id="KW-0812">Transmembrane</keyword>
<dbReference type="PRINTS" id="PR01217">
    <property type="entry name" value="PRICHEXTENSN"/>
</dbReference>
<evidence type="ECO:0000256" key="7">
    <source>
        <dbReference type="SAM" id="MobiDB-lite"/>
    </source>
</evidence>
<feature type="domain" description="Zinc finger Sec23/Sec24-type" evidence="10">
    <location>
        <begin position="580"/>
        <end position="618"/>
    </location>
</feature>
<dbReference type="SUPFAM" id="SSF82754">
    <property type="entry name" value="C-terminal, gelsolin-like domain of Sec23/24"/>
    <property type="match status" value="1"/>
</dbReference>
<evidence type="ECO:0000259" key="10">
    <source>
        <dbReference type="Pfam" id="PF04810"/>
    </source>
</evidence>
<evidence type="ECO:0000256" key="8">
    <source>
        <dbReference type="SAM" id="Phobius"/>
    </source>
</evidence>
<evidence type="ECO:0000256" key="6">
    <source>
        <dbReference type="ARBA" id="ARBA00023329"/>
    </source>
</evidence>
<feature type="compositionally biased region" description="Low complexity" evidence="7">
    <location>
        <begin position="403"/>
        <end position="414"/>
    </location>
</feature>
<feature type="compositionally biased region" description="Polar residues" evidence="7">
    <location>
        <begin position="415"/>
        <end position="433"/>
    </location>
</feature>
<keyword evidence="5" id="KW-0653">Protein transport</keyword>
<evidence type="ECO:0000259" key="12">
    <source>
        <dbReference type="Pfam" id="PF04815"/>
    </source>
</evidence>
<evidence type="ECO:0000259" key="13">
    <source>
        <dbReference type="Pfam" id="PF08033"/>
    </source>
</evidence>
<feature type="compositionally biased region" description="Acidic residues" evidence="7">
    <location>
        <begin position="1138"/>
        <end position="1148"/>
    </location>
</feature>
<dbReference type="GO" id="GO:0000149">
    <property type="term" value="F:SNARE binding"/>
    <property type="evidence" value="ECO:0007669"/>
    <property type="project" value="TreeGrafter"/>
</dbReference>
<dbReference type="Gene3D" id="2.30.30.380">
    <property type="entry name" value="Zn-finger domain of Sec23/24"/>
    <property type="match status" value="1"/>
</dbReference>
<dbReference type="InterPro" id="IPR007123">
    <property type="entry name" value="Gelsolin-like_dom"/>
</dbReference>
<dbReference type="GO" id="GO:0005789">
    <property type="term" value="C:endoplasmic reticulum membrane"/>
    <property type="evidence" value="ECO:0007669"/>
    <property type="project" value="UniProtKB-SubCell"/>
</dbReference>
<dbReference type="Gene3D" id="2.60.40.1670">
    <property type="entry name" value="beta-sandwich domain of Sec23/24"/>
    <property type="match status" value="1"/>
</dbReference>
<dbReference type="InterPro" id="IPR036180">
    <property type="entry name" value="Gelsolin-like_dom_sf"/>
</dbReference>
<dbReference type="PANTHER" id="PTHR13803">
    <property type="entry name" value="SEC24-RELATED PROTEIN"/>
    <property type="match status" value="1"/>
</dbReference>
<dbReference type="Gene3D" id="3.40.50.410">
    <property type="entry name" value="von Willebrand factor, type A domain"/>
    <property type="match status" value="1"/>
</dbReference>
<feature type="compositionally biased region" description="Basic residues" evidence="7">
    <location>
        <begin position="280"/>
        <end position="293"/>
    </location>
</feature>
<keyword evidence="8" id="KW-1133">Transmembrane helix</keyword>
<dbReference type="Pfam" id="PF08033">
    <property type="entry name" value="Sec23_BS"/>
    <property type="match status" value="1"/>
</dbReference>
<dbReference type="Pfam" id="PF04815">
    <property type="entry name" value="Sec23_helical"/>
    <property type="match status" value="1"/>
</dbReference>
<dbReference type="Gene3D" id="1.20.120.730">
    <property type="entry name" value="Sec23/Sec24 helical domain"/>
    <property type="match status" value="1"/>
</dbReference>
<evidence type="ECO:0000256" key="4">
    <source>
        <dbReference type="ARBA" id="ARBA00022448"/>
    </source>
</evidence>
<dbReference type="Pfam" id="PF04810">
    <property type="entry name" value="zf-Sec23_Sec24"/>
    <property type="match status" value="1"/>
</dbReference>
<feature type="domain" description="Sec23/Sec24 beta-sandwich" evidence="13">
    <location>
        <begin position="921"/>
        <end position="1007"/>
    </location>
</feature>
<keyword evidence="6" id="KW-0968">Cytoplasmic vesicle</keyword>
<feature type="region of interest" description="Disordered" evidence="7">
    <location>
        <begin position="1133"/>
        <end position="1158"/>
    </location>
</feature>
<dbReference type="Pfam" id="PF04811">
    <property type="entry name" value="Sec23_trunk"/>
    <property type="match status" value="1"/>
</dbReference>
<keyword evidence="4" id="KW-0813">Transport</keyword>
<dbReference type="InterPro" id="IPR006895">
    <property type="entry name" value="Znf_Sec23_Sec24"/>
</dbReference>
<dbReference type="InterPro" id="IPR006896">
    <property type="entry name" value="Sec23/24_trunk_dom"/>
</dbReference>
<dbReference type="InterPro" id="IPR036174">
    <property type="entry name" value="Znf_Sec23_Sec24_sf"/>
</dbReference>
<dbReference type="GO" id="GO:0070971">
    <property type="term" value="C:endoplasmic reticulum exit site"/>
    <property type="evidence" value="ECO:0007669"/>
    <property type="project" value="TreeGrafter"/>
</dbReference>
<dbReference type="WBParaSite" id="maker-uti_cns_0001119-snap-gene-0.9-mRNA-1">
    <property type="protein sequence ID" value="maker-uti_cns_0001119-snap-gene-0.9-mRNA-1"/>
    <property type="gene ID" value="maker-uti_cns_0001119-snap-gene-0.9"/>
</dbReference>
<evidence type="ECO:0000256" key="1">
    <source>
        <dbReference type="ARBA" id="ARBA00004299"/>
    </source>
</evidence>
<feature type="domain" description="Sec23/Sec24 helical" evidence="12">
    <location>
        <begin position="1018"/>
        <end position="1116"/>
    </location>
</feature>
<dbReference type="Pfam" id="PF00626">
    <property type="entry name" value="Gelsolin"/>
    <property type="match status" value="1"/>
</dbReference>
<feature type="transmembrane region" description="Helical" evidence="8">
    <location>
        <begin position="1616"/>
        <end position="1644"/>
    </location>
</feature>
<dbReference type="Proteomes" id="UP000095280">
    <property type="component" value="Unplaced"/>
</dbReference>
<evidence type="ECO:0000259" key="11">
    <source>
        <dbReference type="Pfam" id="PF04811"/>
    </source>
</evidence>
<feature type="domain" description="Sec23/Sec24 trunk" evidence="11">
    <location>
        <begin position="664"/>
        <end position="913"/>
    </location>
</feature>
<dbReference type="InterPro" id="IPR036175">
    <property type="entry name" value="Sec23/24_helical_dom_sf"/>
</dbReference>
<dbReference type="GO" id="GO:0006886">
    <property type="term" value="P:intracellular protein transport"/>
    <property type="evidence" value="ECO:0007669"/>
    <property type="project" value="InterPro"/>
</dbReference>
<dbReference type="SUPFAM" id="SSF81995">
    <property type="entry name" value="beta-sandwich domain of Sec23/24"/>
    <property type="match status" value="1"/>
</dbReference>
<protein>
    <submittedName>
        <fullName evidence="15">Trithorax group protein osa</fullName>
    </submittedName>
</protein>
<dbReference type="InterPro" id="IPR006900">
    <property type="entry name" value="Sec23/24_helical_dom"/>
</dbReference>
<dbReference type="InterPro" id="IPR050550">
    <property type="entry name" value="SEC23_SEC24_subfamily"/>
</dbReference>
<comment type="subcellular location">
    <subcellularLocation>
        <location evidence="1">Cytoplasmic vesicle</location>
        <location evidence="1">COPII-coated vesicle membrane</location>
        <topology evidence="1">Peripheral membrane protein</topology>
        <orientation evidence="1">Cytoplasmic side</orientation>
    </subcellularLocation>
    <subcellularLocation>
        <location evidence="2">Endoplasmic reticulum membrane</location>
        <topology evidence="2">Peripheral membrane protein</topology>
        <orientation evidence="2">Cytoplasmic side</orientation>
    </subcellularLocation>
</comment>
<dbReference type="PANTHER" id="PTHR13803:SF4">
    <property type="entry name" value="SECRETORY 24CD, ISOFORM C"/>
    <property type="match status" value="1"/>
</dbReference>
<keyword evidence="8" id="KW-0472">Membrane</keyword>
<evidence type="ECO:0000256" key="5">
    <source>
        <dbReference type="ARBA" id="ARBA00022927"/>
    </source>
</evidence>
<dbReference type="InterPro" id="IPR036465">
    <property type="entry name" value="vWFA_dom_sf"/>
</dbReference>
<evidence type="ECO:0000256" key="3">
    <source>
        <dbReference type="ARBA" id="ARBA00008334"/>
    </source>
</evidence>
<name>A0A1I8G924_9PLAT</name>
<keyword evidence="14" id="KW-1185">Reference proteome</keyword>
<dbReference type="GO" id="GO:0090110">
    <property type="term" value="P:COPII-coated vesicle cargo loading"/>
    <property type="evidence" value="ECO:0007669"/>
    <property type="project" value="TreeGrafter"/>
</dbReference>
<dbReference type="Gene3D" id="3.40.20.10">
    <property type="entry name" value="Severin"/>
    <property type="match status" value="1"/>
</dbReference>
<dbReference type="SUPFAM" id="SSF81811">
    <property type="entry name" value="Helical domain of Sec23/24"/>
    <property type="match status" value="1"/>
</dbReference>
<reference evidence="15" key="1">
    <citation type="submission" date="2016-11" db="UniProtKB">
        <authorList>
            <consortium name="WormBaseParasite"/>
        </authorList>
    </citation>
    <scope>IDENTIFICATION</scope>
</reference>
<dbReference type="InterPro" id="IPR012990">
    <property type="entry name" value="Beta-sandwich_Sec23_24"/>
</dbReference>
<proteinExistence type="inferred from homology"/>
<comment type="similarity">
    <text evidence="3">Belongs to the SEC23/SEC24 family. SEC24 subfamily.</text>
</comment>
<dbReference type="GO" id="GO:0008270">
    <property type="term" value="F:zinc ion binding"/>
    <property type="evidence" value="ECO:0007669"/>
    <property type="project" value="InterPro"/>
</dbReference>
<sequence>KQHPTPALAANCANGSDRAVTMSSISKQPALTVGITANNFPRAESHGDPHLNIDELALNWLSAGVNVVSELVDCVCVLQHDDGLLSRQSCSQVLQARPEVGALRQSSVQMEVGDRFQVHPDAVYHSLEWSAVHGNEIRGCLTIVSSLLLLRRLRHTAVRVALAGAAMTADATAAAPFAPGHNTGNQSCSMLKHPIVPNTMRMLLLFDNCLLMKSQKPEIQQKQWAPAQYNSTGRDTLLRMDSRLGHQCHLVNTMGLLVNCNCHRHIRVIRPHIRPRVIRLHTRPRVIRPKSHPPSHPPQSHPPQGFPPPQPPQSHPPTPQPPQSHPPQGFPPPQPPQSHPPQGFPPPQPPQSHPPQGFPPQQPPQSHPPQGFPPPQPPQSHPSQGFPPPQAPQRHPPPPPTQGYPQQPLGYPAPSTANYQPNQLTQSSAQQPGIHQMSPPANIRSPQQQQRSLHPDQMPSAVHVLEDDLRRFQASASLSSSGTCHYESGPANIGRPPPLVTSVDRLIMTDCGSSLPTFMRPTLSSVPRTSDLLKSSGGLAMGLIVAPMMPATKSGSGGSVSIATSGLGGSGGGGGGEDSIVRCIRCRAYMSPYMAWLDGGRRFQCGFCGARTDTPQSYFAHLDQTGCRVDAAYRPELRLGSYELPAPGLEYRRGDRATFNESPPPGIVFAIDVSYRAVHSGLTALVCDHLRRRLPAFLPSETAPDWQTQVSPRVGFLTYDRSVHFYNLSASLSQPQSLIVSDLEEPFAPLGAAISGGFLVDLSSSATLIDQLLESIPQQFADTAVSDIILGPVVEATLDAFTSCGSVGKLVLLHTGLPTCESAPGKLLQRDNRKLLGTEKESSLLSPVGDYYEALAKRCSDSGLGVDLFVCTDAAYADVATLGQLPFITGGSLYKYASFRSDTHGNQLASDLELAVSNCLAFDCSMRIRTSAGISCSDIHGGFNIVGEGILEAGAFSSDRAVAVELRHDSKLADDDAEPVLAQCALLYTGLSGHRRVRVHNLALATTGQLADMYRSADVDATLNLLVKAALKLLLKKGPLEARSALVSRCVGILTAYRRHCVSAGSSMGQLILPETLKLMPVYVNAIVKSDAFQGADISTDDRSYLMYLCSMMDAVASNVYFYPRLMPVHHLPPSREADDESDSDEAQDGVGDGKESDSADLCELNVKQIRCSVDRLKQNGVYLLENGIVMFLWLGSKVSSTWLLSVFGVNSVANVRCDQTELPRLDTPASRLIRRLVDEIRLRRRRHLRLYIVRPGDKFESWFLNFLVEDRASDFSASGEGWGSSYVDFLLNVHKEIRSKLAFVAGTLSDNVGDCSTLIAPGWPRPLAGFVRRCRRNHNRIVGIVHGDFNASNWTSGWSGGCCCSGVCGRCCYRRRLLWNLNGSHLGFNRNSLSCSRLVIRFLSNAQRLGPGADWRLRGTLTLGGFASTILGGGGACGGCCCFSETTKRAAFLDPLHSRRQLLPPAAVAPVPDVLQSDAQLTPCQPAWRRQKLRVPRRPALERRSQLIRLAACCAESGLASCAAWAARANVDFWAANGDPWAENGDPWAENGDLWAREIGYSVTEIAFSAKEIAFSATGIAFSATGIAFSVTGIALSATAIAFSVTGIAFSVTGIAFSVTGIALSATAIAFWVTAIGCIWAAAIVDADLTAKATGHVHGLATANVDADSTAKATDATDPQASDACQRMRYRRRQNEETAIVAWGRHRIANLCRRRHVTDWFPVGPSQAGAPCRRRQRRRRDLRLRRASVGPEAWHRPATAPAGWAFDDAPAATCRRRENPDRRPGRRPSQLAVTSWPTLAARLLALASLIVNEVDFDSPCTDRAIGHLQSFDHVLGCAQGHVAKSAQTVAFVAEQINLRANKSGVLFFHHFAPIGGGPGRLLFEFANNADILANKIC</sequence>
<dbReference type="GO" id="GO:0030127">
    <property type="term" value="C:COPII vesicle coat"/>
    <property type="evidence" value="ECO:0007669"/>
    <property type="project" value="InterPro"/>
</dbReference>
<evidence type="ECO:0000259" key="9">
    <source>
        <dbReference type="Pfam" id="PF00626"/>
    </source>
</evidence>
<organism evidence="14 15">
    <name type="scientific">Macrostomum lignano</name>
    <dbReference type="NCBI Taxonomy" id="282301"/>
    <lineage>
        <taxon>Eukaryota</taxon>
        <taxon>Metazoa</taxon>
        <taxon>Spiralia</taxon>
        <taxon>Lophotrochozoa</taxon>
        <taxon>Platyhelminthes</taxon>
        <taxon>Rhabditophora</taxon>
        <taxon>Macrostomorpha</taxon>
        <taxon>Macrostomida</taxon>
        <taxon>Macrostomidae</taxon>
        <taxon>Macrostomum</taxon>
    </lineage>
</organism>
<accession>A0A1I8G924</accession>
<evidence type="ECO:0000313" key="15">
    <source>
        <dbReference type="WBParaSite" id="maker-uti_cns_0001119-snap-gene-0.9-mRNA-1"/>
    </source>
</evidence>
<dbReference type="SUPFAM" id="SSF82919">
    <property type="entry name" value="Zn-finger domain of Sec23/24"/>
    <property type="match status" value="1"/>
</dbReference>
<feature type="domain" description="Gelsolin-like" evidence="9">
    <location>
        <begin position="1167"/>
        <end position="1232"/>
    </location>
</feature>
<evidence type="ECO:0000313" key="14">
    <source>
        <dbReference type="Proteomes" id="UP000095280"/>
    </source>
</evidence>
<feature type="compositionally biased region" description="Pro residues" evidence="7">
    <location>
        <begin position="294"/>
        <end position="402"/>
    </location>
</feature>